<feature type="domain" description="NAD-dependent epimerase/dehydratase" evidence="2">
    <location>
        <begin position="4"/>
        <end position="163"/>
    </location>
</feature>
<dbReference type="InterPro" id="IPR001509">
    <property type="entry name" value="Epimerase_deHydtase"/>
</dbReference>
<proteinExistence type="predicted"/>
<name>A0A0M0G4H9_9BACI</name>
<dbReference type="InterPro" id="IPR036291">
    <property type="entry name" value="NAD(P)-bd_dom_sf"/>
</dbReference>
<dbReference type="PATRIC" id="fig|189381.12.peg.2405"/>
<protein>
    <recommendedName>
        <fullName evidence="2">NAD-dependent epimerase/dehydratase domain-containing protein</fullName>
    </recommendedName>
</protein>
<evidence type="ECO:0000256" key="1">
    <source>
        <dbReference type="SAM" id="MobiDB-lite"/>
    </source>
</evidence>
<accession>A0A0M0G4H9</accession>
<feature type="region of interest" description="Disordered" evidence="1">
    <location>
        <begin position="216"/>
        <end position="254"/>
    </location>
</feature>
<gene>
    <name evidence="3" type="ORF">AF331_11910</name>
</gene>
<dbReference type="STRING" id="189381.GCA_900166615_01513"/>
<dbReference type="AlphaFoldDB" id="A0A0M0G4H9"/>
<dbReference type="SUPFAM" id="SSF51735">
    <property type="entry name" value="NAD(P)-binding Rossmann-fold domains"/>
    <property type="match status" value="1"/>
</dbReference>
<feature type="compositionally biased region" description="Basic and acidic residues" evidence="1">
    <location>
        <begin position="232"/>
        <end position="254"/>
    </location>
</feature>
<dbReference type="Gene3D" id="3.40.50.720">
    <property type="entry name" value="NAD(P)-binding Rossmann-like Domain"/>
    <property type="match status" value="1"/>
</dbReference>
<dbReference type="EMBL" id="LGUE01000004">
    <property type="protein sequence ID" value="KON84724.1"/>
    <property type="molecule type" value="Genomic_DNA"/>
</dbReference>
<evidence type="ECO:0000313" key="4">
    <source>
        <dbReference type="Proteomes" id="UP000037405"/>
    </source>
</evidence>
<comment type="caution">
    <text evidence="3">The sequence shown here is derived from an EMBL/GenBank/DDBJ whole genome shotgun (WGS) entry which is preliminary data.</text>
</comment>
<organism evidence="3 4">
    <name type="scientific">Rossellomorea marisflavi</name>
    <dbReference type="NCBI Taxonomy" id="189381"/>
    <lineage>
        <taxon>Bacteria</taxon>
        <taxon>Bacillati</taxon>
        <taxon>Bacillota</taxon>
        <taxon>Bacilli</taxon>
        <taxon>Bacillales</taxon>
        <taxon>Bacillaceae</taxon>
        <taxon>Rossellomorea</taxon>
    </lineage>
</organism>
<dbReference type="Pfam" id="PF01370">
    <property type="entry name" value="Epimerase"/>
    <property type="match status" value="1"/>
</dbReference>
<dbReference type="OrthoDB" id="9779902at2"/>
<sequence length="254" mass="28180">MRKVVMVGGAGTVGKVLHDGLSDRFEMVILDQEVPEWVENGVKVDATDEAELKKSIPEDTDILINLLTVSGEKDLQDTDEFMKMTRVHFISSFYLMRAAMELGIPKVIFASSNHTTDAYEKGGDSLLGREITVEDKPRSKGLYGVLKYASEQISEIISREEPGGPAVFNIRIGSVHADEEKDVQEDPRLMKTLLSHEDLIGLFEKAMESSRAGGTYYGVSDNPGKPWSIDNARSELGYEPKRNAEQVVRREGGQ</sequence>
<dbReference type="RefSeq" id="WP_053428323.1">
    <property type="nucleotide sequence ID" value="NZ_LGUE01000004.1"/>
</dbReference>
<evidence type="ECO:0000259" key="2">
    <source>
        <dbReference type="Pfam" id="PF01370"/>
    </source>
</evidence>
<evidence type="ECO:0000313" key="3">
    <source>
        <dbReference type="EMBL" id="KON84724.1"/>
    </source>
</evidence>
<keyword evidence="4" id="KW-1185">Reference proteome</keyword>
<reference evidence="4" key="1">
    <citation type="submission" date="2015-07" db="EMBL/GenBank/DDBJ databases">
        <title>Fjat-14235 jcm11544.</title>
        <authorList>
            <person name="Liu B."/>
            <person name="Wang J."/>
            <person name="Zhu Y."/>
            <person name="Liu G."/>
            <person name="Chen Q."/>
            <person name="Chen Z."/>
            <person name="Lan J."/>
            <person name="Che J."/>
            <person name="Ge C."/>
            <person name="Shi H."/>
            <person name="Pan Z."/>
            <person name="Liu X."/>
        </authorList>
    </citation>
    <scope>NUCLEOTIDE SEQUENCE [LARGE SCALE GENOMIC DNA]</scope>
    <source>
        <strain evidence="4">JCM 11544</strain>
    </source>
</reference>
<dbReference type="Proteomes" id="UP000037405">
    <property type="component" value="Unassembled WGS sequence"/>
</dbReference>